<comment type="caution">
    <text evidence="6">The sequence shown here is derived from an EMBL/GenBank/DDBJ whole genome shotgun (WGS) entry which is preliminary data.</text>
</comment>
<evidence type="ECO:0000256" key="1">
    <source>
        <dbReference type="ARBA" id="ARBA00022737"/>
    </source>
</evidence>
<evidence type="ECO:0000256" key="3">
    <source>
        <dbReference type="ARBA" id="ARBA00057395"/>
    </source>
</evidence>
<dbReference type="Pfam" id="PF00076">
    <property type="entry name" value="RRM_1"/>
    <property type="match status" value="2"/>
</dbReference>
<keyword evidence="2 4" id="KW-0694">RNA-binding</keyword>
<dbReference type="InterPro" id="IPR000504">
    <property type="entry name" value="RRM_dom"/>
</dbReference>
<dbReference type="SUPFAM" id="SSF54928">
    <property type="entry name" value="RNA-binding domain, RBD"/>
    <property type="match status" value="2"/>
</dbReference>
<dbReference type="FunFam" id="3.30.70.330:FF:000405">
    <property type="entry name" value="polyadenylate-binding protein RBP45"/>
    <property type="match status" value="1"/>
</dbReference>
<proteinExistence type="predicted"/>
<name>A0A9D4ZGN5_ADICA</name>
<dbReference type="EMBL" id="JABFUD020000012">
    <property type="protein sequence ID" value="KAI5072535.1"/>
    <property type="molecule type" value="Genomic_DNA"/>
</dbReference>
<comment type="function">
    <text evidence="3">Heterogeneous nuclear ribonucleoprotein (hnRNP)-protein binding the poly(A) tail of mRNA and probably involved in some steps of pre-mRNA maturation.</text>
</comment>
<dbReference type="InterPro" id="IPR035979">
    <property type="entry name" value="RBD_domain_sf"/>
</dbReference>
<sequence length="315" mass="34564">MSLGLQVVSVKIIRNKLTGQSEGYGFIELTSHGAAEKVLHSYGGTQMPQTEQMFRLNWASFGMGDKRGYAIPLRPMRISTATPRKAMAAVQQVTPKDAYLSPADNTSPFSSQNWIDNDPNNTTIFVGGLDPSATEDDLRRVFSYYGELIYVKIPPGKGCGFVQYTYRSSAEEALAKLHGTVIGQQAIRLSWGRSMQIKQPYSVPSAWGQDPSQWSNGYYGYGVGVDGYSYDAAAQDLGQYGYAGYQNYQGYPQPGEGDLAAGSADYLLVGVEEEIFDPLAPPDVDKLNDAYISLHESSILGRHLWLETSEQLMAS</sequence>
<dbReference type="PROSITE" id="PS50102">
    <property type="entry name" value="RRM"/>
    <property type="match status" value="1"/>
</dbReference>
<dbReference type="InterPro" id="IPR050825">
    <property type="entry name" value="RBM42_RBP45_47-like"/>
</dbReference>
<dbReference type="CDD" id="cd12346">
    <property type="entry name" value="RRM3_NGR1_NAM8_like"/>
    <property type="match status" value="1"/>
</dbReference>
<evidence type="ECO:0000313" key="7">
    <source>
        <dbReference type="Proteomes" id="UP000886520"/>
    </source>
</evidence>
<evidence type="ECO:0000313" key="6">
    <source>
        <dbReference type="EMBL" id="KAI5072535.1"/>
    </source>
</evidence>
<organism evidence="6 7">
    <name type="scientific">Adiantum capillus-veneris</name>
    <name type="common">Maidenhair fern</name>
    <dbReference type="NCBI Taxonomy" id="13818"/>
    <lineage>
        <taxon>Eukaryota</taxon>
        <taxon>Viridiplantae</taxon>
        <taxon>Streptophyta</taxon>
        <taxon>Embryophyta</taxon>
        <taxon>Tracheophyta</taxon>
        <taxon>Polypodiopsida</taxon>
        <taxon>Polypodiidae</taxon>
        <taxon>Polypodiales</taxon>
        <taxon>Pteridineae</taxon>
        <taxon>Pteridaceae</taxon>
        <taxon>Vittarioideae</taxon>
        <taxon>Adiantum</taxon>
    </lineage>
</organism>
<dbReference type="GO" id="GO:0003729">
    <property type="term" value="F:mRNA binding"/>
    <property type="evidence" value="ECO:0007669"/>
    <property type="project" value="InterPro"/>
</dbReference>
<dbReference type="Proteomes" id="UP000886520">
    <property type="component" value="Chromosome 12"/>
</dbReference>
<keyword evidence="1" id="KW-0677">Repeat</keyword>
<dbReference type="AlphaFoldDB" id="A0A9D4ZGN5"/>
<dbReference type="PANTHER" id="PTHR47640">
    <property type="entry name" value="TRNA SELENOCYSTEINE 1-ASSOCIATED PROTEIN 1-RELATED-RELATED"/>
    <property type="match status" value="1"/>
</dbReference>
<feature type="domain" description="RRM" evidence="5">
    <location>
        <begin position="122"/>
        <end position="194"/>
    </location>
</feature>
<gene>
    <name evidence="6" type="ORF">GOP47_0012641</name>
</gene>
<evidence type="ECO:0000259" key="5">
    <source>
        <dbReference type="PROSITE" id="PS50102"/>
    </source>
</evidence>
<evidence type="ECO:0000256" key="4">
    <source>
        <dbReference type="PROSITE-ProRule" id="PRU00176"/>
    </source>
</evidence>
<reference evidence="6" key="1">
    <citation type="submission" date="2021-01" db="EMBL/GenBank/DDBJ databases">
        <title>Adiantum capillus-veneris genome.</title>
        <authorList>
            <person name="Fang Y."/>
            <person name="Liao Q."/>
        </authorList>
    </citation>
    <scope>NUCLEOTIDE SEQUENCE</scope>
    <source>
        <strain evidence="6">H3</strain>
        <tissue evidence="6">Leaf</tissue>
    </source>
</reference>
<dbReference type="GO" id="GO:0005829">
    <property type="term" value="C:cytosol"/>
    <property type="evidence" value="ECO:0007669"/>
    <property type="project" value="TreeGrafter"/>
</dbReference>
<dbReference type="SMART" id="SM00360">
    <property type="entry name" value="RRM"/>
    <property type="match status" value="1"/>
</dbReference>
<dbReference type="OrthoDB" id="446113at2759"/>
<keyword evidence="7" id="KW-1185">Reference proteome</keyword>
<evidence type="ECO:0000256" key="2">
    <source>
        <dbReference type="ARBA" id="ARBA00022884"/>
    </source>
</evidence>
<dbReference type="PANTHER" id="PTHR47640:SF10">
    <property type="entry name" value="TRNA SELENOCYSTEINE 1-ASSOCIATED PROTEIN 1-RELATED"/>
    <property type="match status" value="1"/>
</dbReference>
<accession>A0A9D4ZGN5</accession>
<protein>
    <recommendedName>
        <fullName evidence="5">RRM domain-containing protein</fullName>
    </recommendedName>
</protein>
<dbReference type="Gene3D" id="3.30.70.330">
    <property type="match status" value="2"/>
</dbReference>
<dbReference type="InterPro" id="IPR012677">
    <property type="entry name" value="Nucleotide-bd_a/b_plait_sf"/>
</dbReference>